<evidence type="ECO:0000256" key="2">
    <source>
        <dbReference type="SAM" id="MobiDB-lite"/>
    </source>
</evidence>
<dbReference type="PANTHER" id="PTHR16861:SF4">
    <property type="entry name" value="SH3 DOMAIN PROTEIN (AFU_ORTHOLOGUE AFUA_1G13610)"/>
    <property type="match status" value="1"/>
</dbReference>
<accession>A0A6A5QYB0</accession>
<dbReference type="PANTHER" id="PTHR16861">
    <property type="entry name" value="GLYCOPROTEIN 38"/>
    <property type="match status" value="1"/>
</dbReference>
<dbReference type="Proteomes" id="UP000800096">
    <property type="component" value="Unassembled WGS sequence"/>
</dbReference>
<evidence type="ECO:0000256" key="3">
    <source>
        <dbReference type="SAM" id="Phobius"/>
    </source>
</evidence>
<evidence type="ECO:0000313" key="4">
    <source>
        <dbReference type="EMBL" id="KAF1919818.1"/>
    </source>
</evidence>
<keyword evidence="3" id="KW-1133">Transmembrane helix</keyword>
<evidence type="ECO:0000313" key="5">
    <source>
        <dbReference type="Proteomes" id="UP000800096"/>
    </source>
</evidence>
<name>A0A6A5QYB0_AMPQU</name>
<keyword evidence="3" id="KW-0472">Membrane</keyword>
<evidence type="ECO:0000256" key="1">
    <source>
        <dbReference type="SAM" id="Coils"/>
    </source>
</evidence>
<feature type="compositionally biased region" description="Low complexity" evidence="2">
    <location>
        <begin position="182"/>
        <end position="196"/>
    </location>
</feature>
<keyword evidence="3" id="KW-0812">Transmembrane</keyword>
<dbReference type="OrthoDB" id="3691397at2759"/>
<sequence length="385" mass="40890">MSTPISAMGPLGPMTTPFLPPESCGTVFYNGYYERDMSCNPAGTPVRDSSCFLSSSSTYPLDFIVTYSPAIACPIGWTSNKGITNPSGTQIVVCCPSGYPIAGTASCLRTSTMRGELFSCIGGNAVPVATPTITTPQFIGSASSIYTPTYTHYALQVQLVIPPSAAFTTFTAPLPVDPNAKTSSPASSSTPSAPAAPVEPRKKKISGGAIAGIVIGALALIALIIACLFIHRRKRKSIVTSQHHNNIDNGLPEFVPYGDHQAEAKVPPVSTSVVGTPTLVNSSPHQTDRNTVFSERSHLSMAPHSPHQPEFIPSRQSHVPPAYFNDMHSTSGAASPAPTSNVARLEADKAALEERIARMRYLAQMEEEQANMQAELERMRAGKQA</sequence>
<proteinExistence type="predicted"/>
<feature type="region of interest" description="Disordered" evidence="2">
    <location>
        <begin position="178"/>
        <end position="201"/>
    </location>
</feature>
<feature type="coiled-coil region" evidence="1">
    <location>
        <begin position="342"/>
        <end position="382"/>
    </location>
</feature>
<dbReference type="AlphaFoldDB" id="A0A6A5QYB0"/>
<keyword evidence="5" id="KW-1185">Reference proteome</keyword>
<reference evidence="4" key="1">
    <citation type="journal article" date="2020" name="Stud. Mycol.">
        <title>101 Dothideomycetes genomes: a test case for predicting lifestyles and emergence of pathogens.</title>
        <authorList>
            <person name="Haridas S."/>
            <person name="Albert R."/>
            <person name="Binder M."/>
            <person name="Bloem J."/>
            <person name="Labutti K."/>
            <person name="Salamov A."/>
            <person name="Andreopoulos B."/>
            <person name="Baker S."/>
            <person name="Barry K."/>
            <person name="Bills G."/>
            <person name="Bluhm B."/>
            <person name="Cannon C."/>
            <person name="Castanera R."/>
            <person name="Culley D."/>
            <person name="Daum C."/>
            <person name="Ezra D."/>
            <person name="Gonzalez J."/>
            <person name="Henrissat B."/>
            <person name="Kuo A."/>
            <person name="Liang C."/>
            <person name="Lipzen A."/>
            <person name="Lutzoni F."/>
            <person name="Magnuson J."/>
            <person name="Mondo S."/>
            <person name="Nolan M."/>
            <person name="Ohm R."/>
            <person name="Pangilinan J."/>
            <person name="Park H.-J."/>
            <person name="Ramirez L."/>
            <person name="Alfaro M."/>
            <person name="Sun H."/>
            <person name="Tritt A."/>
            <person name="Yoshinaga Y."/>
            <person name="Zwiers L.-H."/>
            <person name="Turgeon B."/>
            <person name="Goodwin S."/>
            <person name="Spatafora J."/>
            <person name="Crous P."/>
            <person name="Grigoriev I."/>
        </authorList>
    </citation>
    <scope>NUCLEOTIDE SEQUENCE</scope>
    <source>
        <strain evidence="4">HMLAC05119</strain>
    </source>
</reference>
<gene>
    <name evidence="4" type="ORF">BDU57DRAFT_513113</name>
</gene>
<dbReference type="EMBL" id="ML979133">
    <property type="protein sequence ID" value="KAF1919818.1"/>
    <property type="molecule type" value="Genomic_DNA"/>
</dbReference>
<organism evidence="4 5">
    <name type="scientific">Ampelomyces quisqualis</name>
    <name type="common">Powdery mildew agent</name>
    <dbReference type="NCBI Taxonomy" id="50730"/>
    <lineage>
        <taxon>Eukaryota</taxon>
        <taxon>Fungi</taxon>
        <taxon>Dikarya</taxon>
        <taxon>Ascomycota</taxon>
        <taxon>Pezizomycotina</taxon>
        <taxon>Dothideomycetes</taxon>
        <taxon>Pleosporomycetidae</taxon>
        <taxon>Pleosporales</taxon>
        <taxon>Pleosporineae</taxon>
        <taxon>Phaeosphaeriaceae</taxon>
        <taxon>Ampelomyces</taxon>
    </lineage>
</organism>
<keyword evidence="1" id="KW-0175">Coiled coil</keyword>
<protein>
    <submittedName>
        <fullName evidence="4">Uncharacterized protein</fullName>
    </submittedName>
</protein>
<feature type="transmembrane region" description="Helical" evidence="3">
    <location>
        <begin position="209"/>
        <end position="230"/>
    </location>
</feature>